<comment type="caution">
    <text evidence="4">The sequence shown here is derived from an EMBL/GenBank/DDBJ whole genome shotgun (WGS) entry which is preliminary data.</text>
</comment>
<gene>
    <name evidence="4" type="ORF">V5O48_004893</name>
</gene>
<evidence type="ECO:0000256" key="1">
    <source>
        <dbReference type="SAM" id="MobiDB-lite"/>
    </source>
</evidence>
<feature type="region of interest" description="Disordered" evidence="1">
    <location>
        <begin position="1"/>
        <end position="28"/>
    </location>
</feature>
<dbReference type="Pfam" id="PF07287">
    <property type="entry name" value="AtuA"/>
    <property type="match status" value="1"/>
</dbReference>
<evidence type="ECO:0000259" key="3">
    <source>
        <dbReference type="Pfam" id="PF23544"/>
    </source>
</evidence>
<evidence type="ECO:0008006" key="6">
    <source>
        <dbReference type="Google" id="ProtNLM"/>
    </source>
</evidence>
<accession>A0ABR3FNU1</accession>
<feature type="domain" description="Acyclic terpene utilisation N-terminal" evidence="2">
    <location>
        <begin position="27"/>
        <end position="471"/>
    </location>
</feature>
<dbReference type="EMBL" id="JBAHYK010000178">
    <property type="protein sequence ID" value="KAL0577101.1"/>
    <property type="molecule type" value="Genomic_DNA"/>
</dbReference>
<keyword evidence="5" id="KW-1185">Reference proteome</keyword>
<name>A0ABR3FNU1_9AGAR</name>
<dbReference type="Pfam" id="PF23544">
    <property type="entry name" value="AtuA_ferredoxin"/>
    <property type="match status" value="1"/>
</dbReference>
<organism evidence="4 5">
    <name type="scientific">Marasmius crinis-equi</name>
    <dbReference type="NCBI Taxonomy" id="585013"/>
    <lineage>
        <taxon>Eukaryota</taxon>
        <taxon>Fungi</taxon>
        <taxon>Dikarya</taxon>
        <taxon>Basidiomycota</taxon>
        <taxon>Agaricomycotina</taxon>
        <taxon>Agaricomycetes</taxon>
        <taxon>Agaricomycetidae</taxon>
        <taxon>Agaricales</taxon>
        <taxon>Marasmiineae</taxon>
        <taxon>Marasmiaceae</taxon>
        <taxon>Marasmius</taxon>
    </lineage>
</organism>
<evidence type="ECO:0000313" key="5">
    <source>
        <dbReference type="Proteomes" id="UP001465976"/>
    </source>
</evidence>
<feature type="domain" description="AtuA-like ferredoxin-fold" evidence="3">
    <location>
        <begin position="511"/>
        <end position="610"/>
    </location>
</feature>
<reference evidence="4 5" key="1">
    <citation type="submission" date="2024-02" db="EMBL/GenBank/DDBJ databases">
        <title>A draft genome for the cacao thread blight pathogen Marasmius crinis-equi.</title>
        <authorList>
            <person name="Cohen S.P."/>
            <person name="Baruah I.K."/>
            <person name="Amoako-Attah I."/>
            <person name="Bukari Y."/>
            <person name="Meinhardt L.W."/>
            <person name="Bailey B.A."/>
        </authorList>
    </citation>
    <scope>NUCLEOTIDE SEQUENCE [LARGE SCALE GENOMIC DNA]</scope>
    <source>
        <strain evidence="4 5">GH-76</strain>
    </source>
</reference>
<dbReference type="InterPro" id="IPR010839">
    <property type="entry name" value="AtuA_N"/>
</dbReference>
<dbReference type="Proteomes" id="UP001465976">
    <property type="component" value="Unassembled WGS sequence"/>
</dbReference>
<dbReference type="PANTHER" id="PTHR47585">
    <property type="match status" value="1"/>
</dbReference>
<evidence type="ECO:0000259" key="2">
    <source>
        <dbReference type="Pfam" id="PF07287"/>
    </source>
</evidence>
<evidence type="ECO:0000313" key="4">
    <source>
        <dbReference type="EMBL" id="KAL0577101.1"/>
    </source>
</evidence>
<protein>
    <recommendedName>
        <fullName evidence="6">DUF1446 domain-containing protein</fullName>
    </recommendedName>
</protein>
<proteinExistence type="predicted"/>
<dbReference type="InterPro" id="IPR056362">
    <property type="entry name" value="AtuA-like_ferredoxin_dom"/>
</dbReference>
<dbReference type="PANTHER" id="PTHR47585:SF1">
    <property type="entry name" value="DUF1446 DOMAIN-CONTAINING PROTEIN"/>
    <property type="match status" value="1"/>
</dbReference>
<sequence>MSTNGVNGTEAVNGVNGGHAEGARRPIRIGNSSGYTGDGLPQMYNLVKDGPIDAICADYLAELNIPWRALEMIDNPELGYEKPALIQLGWMTAAEEIAKKGIKVVHDGGALNPYGLYKATKELLGSKGLGDVKVAWVEGDNVKEVVQASLKSDSETLPHLDIEGLDVKSGVKSVLTANAYIGMRGIVAALNEGAQIVICGRCCDASPLMGLSAWWHGWSETDYDRLAGALVAGHITECGPYVTGGNFCGFRAVPGLAKTPGFPIAEVAADGTAIITKHEGTHGAVTVDTVTGQLVYEIQGPKYLNPDVVALLEDIKIEQVGKDRVKVHNLKGIPPPPTTKLAVCSLAGYQAENDLYVVGLDIKEKVELQRAQMLGQIDQSKYTKISIEPHGTCAEDPETQNEATVTLRHFVQAPTKEAIVEFWTTLSSSIVMSGYPGIHLNMDPRTMAPKPYIEYFPARIPQNKIHVKVHLEDRVIPVTSVSITEPFNGQGSYPPKTASDLDAYLPTRRAPLGKVVLARSGDKGGNANVGLWVRNDDEWPWLQSFLTIERFKKLLGRDYKPEYRIERFEMPHIRAVHFVTYGILEGGVASSSVIDQLAKSHGEFIRARQVEIPVRFLERPAVGDYLH</sequence>